<gene>
    <name evidence="4" type="ORF">ACFPL4_34890</name>
</gene>
<evidence type="ECO:0000313" key="5">
    <source>
        <dbReference type="Proteomes" id="UP001595908"/>
    </source>
</evidence>
<evidence type="ECO:0000259" key="3">
    <source>
        <dbReference type="SMART" id="SM00889"/>
    </source>
</evidence>
<keyword evidence="5" id="KW-1185">Reference proteome</keyword>
<dbReference type="SUPFAM" id="SSF54211">
    <property type="entry name" value="Ribosomal protein S5 domain 2-like"/>
    <property type="match status" value="1"/>
</dbReference>
<organism evidence="4 5">
    <name type="scientific">Streptomyces atroolivaceus</name>
    <dbReference type="NCBI Taxonomy" id="66869"/>
    <lineage>
        <taxon>Bacteria</taxon>
        <taxon>Bacillati</taxon>
        <taxon>Actinomycetota</taxon>
        <taxon>Actinomycetes</taxon>
        <taxon>Kitasatosporales</taxon>
        <taxon>Streptomycetaceae</taxon>
        <taxon>Streptomyces</taxon>
    </lineage>
</organism>
<reference evidence="5" key="1">
    <citation type="journal article" date="2019" name="Int. J. Syst. Evol. Microbiol.">
        <title>The Global Catalogue of Microorganisms (GCM) 10K type strain sequencing project: providing services to taxonomists for standard genome sequencing and annotation.</title>
        <authorList>
            <consortium name="The Broad Institute Genomics Platform"/>
            <consortium name="The Broad Institute Genome Sequencing Center for Infectious Disease"/>
            <person name="Wu L."/>
            <person name="Ma J."/>
        </authorList>
    </citation>
    <scope>NUCLEOTIDE SEQUENCE [LARGE SCALE GENOMIC DNA]</scope>
    <source>
        <strain evidence="5">ICMP 257</strain>
    </source>
</reference>
<dbReference type="InterPro" id="IPR014721">
    <property type="entry name" value="Ribsml_uS5_D2-typ_fold_subgr"/>
</dbReference>
<dbReference type="Pfam" id="PF03764">
    <property type="entry name" value="EFG_IV"/>
    <property type="match status" value="1"/>
</dbReference>
<dbReference type="Gene3D" id="3.30.230.10">
    <property type="match status" value="1"/>
</dbReference>
<evidence type="ECO:0000256" key="2">
    <source>
        <dbReference type="ARBA" id="ARBA00023134"/>
    </source>
</evidence>
<evidence type="ECO:0000256" key="1">
    <source>
        <dbReference type="ARBA" id="ARBA00022741"/>
    </source>
</evidence>
<feature type="domain" description="Translation elongation factor EFG/EF2" evidence="3">
    <location>
        <begin position="6"/>
        <end position="124"/>
    </location>
</feature>
<dbReference type="EMBL" id="JBHSJE010000017">
    <property type="protein sequence ID" value="MFC4983460.1"/>
    <property type="molecule type" value="Genomic_DNA"/>
</dbReference>
<name>A0ABV9VMX8_STRAZ</name>
<evidence type="ECO:0000313" key="4">
    <source>
        <dbReference type="EMBL" id="MFC4983460.1"/>
    </source>
</evidence>
<comment type="caution">
    <text evidence="4">The sequence shown here is derived from an EMBL/GenBank/DDBJ whole genome shotgun (WGS) entry which is preliminary data.</text>
</comment>
<dbReference type="RefSeq" id="WP_033305542.1">
    <property type="nucleotide sequence ID" value="NZ_JBHSJE010000017.1"/>
</dbReference>
<dbReference type="GeneID" id="36317801"/>
<sequence>MESDTGTFPPHPIRGVRAVYARQAGCPSDFAEVTVDFEPWEVCVTFEVAADLVVDGDDDPEWQAECQAAVEAGIREEFAQAGAGPSPAVAVVLRRMRFHPVDSHPRAFLHAGRLAVRNALAAAQRPPRAAARRRG</sequence>
<accession>A0ABV9VMX8</accession>
<protein>
    <recommendedName>
        <fullName evidence="3">Translation elongation factor EFG/EF2 domain-containing protein</fullName>
    </recommendedName>
</protein>
<keyword evidence="1" id="KW-0547">Nucleotide-binding</keyword>
<dbReference type="InterPro" id="IPR005517">
    <property type="entry name" value="Transl_elong_EFG/EF2_IV"/>
</dbReference>
<proteinExistence type="predicted"/>
<keyword evidence="2" id="KW-0342">GTP-binding</keyword>
<dbReference type="InterPro" id="IPR020568">
    <property type="entry name" value="Ribosomal_Su5_D2-typ_SF"/>
</dbReference>
<dbReference type="SMART" id="SM00889">
    <property type="entry name" value="EFG_IV"/>
    <property type="match status" value="1"/>
</dbReference>
<dbReference type="Proteomes" id="UP001595908">
    <property type="component" value="Unassembled WGS sequence"/>
</dbReference>